<dbReference type="Proteomes" id="UP000289738">
    <property type="component" value="Chromosome A10"/>
</dbReference>
<gene>
    <name evidence="1" type="ORF">Ahy_A10g049489</name>
</gene>
<evidence type="ECO:0000313" key="1">
    <source>
        <dbReference type="EMBL" id="RYR34538.1"/>
    </source>
</evidence>
<dbReference type="EMBL" id="SDMP01000010">
    <property type="protein sequence ID" value="RYR34538.1"/>
    <property type="molecule type" value="Genomic_DNA"/>
</dbReference>
<evidence type="ECO:0008006" key="3">
    <source>
        <dbReference type="Google" id="ProtNLM"/>
    </source>
</evidence>
<organism evidence="1 2">
    <name type="scientific">Arachis hypogaea</name>
    <name type="common">Peanut</name>
    <dbReference type="NCBI Taxonomy" id="3818"/>
    <lineage>
        <taxon>Eukaryota</taxon>
        <taxon>Viridiplantae</taxon>
        <taxon>Streptophyta</taxon>
        <taxon>Embryophyta</taxon>
        <taxon>Tracheophyta</taxon>
        <taxon>Spermatophyta</taxon>
        <taxon>Magnoliopsida</taxon>
        <taxon>eudicotyledons</taxon>
        <taxon>Gunneridae</taxon>
        <taxon>Pentapetalae</taxon>
        <taxon>rosids</taxon>
        <taxon>fabids</taxon>
        <taxon>Fabales</taxon>
        <taxon>Fabaceae</taxon>
        <taxon>Papilionoideae</taxon>
        <taxon>50 kb inversion clade</taxon>
        <taxon>dalbergioids sensu lato</taxon>
        <taxon>Dalbergieae</taxon>
        <taxon>Pterocarpus clade</taxon>
        <taxon>Arachis</taxon>
    </lineage>
</organism>
<accession>A0A445B789</accession>
<proteinExistence type="predicted"/>
<dbReference type="AlphaFoldDB" id="A0A445B789"/>
<sequence length="420" mass="45786">MARNDMYRLNGIAHVAGYIDEELFGELPPENCIDEFTVSYGWFQNRFRDMPNDATEPTVQVYARGYIMMLLSTMLFGDKSGARVHLRWLPYVADLDELGNWATIIAAVLDILEVPHIQPRGFDVILWPLASRYMPSSDEKGPRVIATRHRLDRPGSLQMLQFEVISLCPLDSRDQTSQTTVGGLRVSGSERDIASHCARGATMPWSWMRHRVVMKTMGGARVIRLAEDTAVGDPAGVGVVVLDGLVEGVVQVPLAGAVSLEALLEGLVGGVVHVGLDGVVVRCLVGSEVGVRRGVETTTLFTDFCSLNQMEQVFGAGSDFFAEIVEFASTDGDYRPQFEGGAVDLNVDLNESPTTYQGGPFAMGGTPASAVQGQTHTQLPDETERASGMEVHPPESYVPVTQRRKRIIKPAKCGTGSHMC</sequence>
<protein>
    <recommendedName>
        <fullName evidence="3">Aminotransferase-like plant mobile domain-containing protein</fullName>
    </recommendedName>
</protein>
<reference evidence="1 2" key="1">
    <citation type="submission" date="2019-01" db="EMBL/GenBank/DDBJ databases">
        <title>Sequencing of cultivated peanut Arachis hypogaea provides insights into genome evolution and oil improvement.</title>
        <authorList>
            <person name="Chen X."/>
        </authorList>
    </citation>
    <scope>NUCLEOTIDE SEQUENCE [LARGE SCALE GENOMIC DNA]</scope>
    <source>
        <strain evidence="2">cv. Fuhuasheng</strain>
        <tissue evidence="1">Leaves</tissue>
    </source>
</reference>
<name>A0A445B789_ARAHY</name>
<keyword evidence="2" id="KW-1185">Reference proteome</keyword>
<evidence type="ECO:0000313" key="2">
    <source>
        <dbReference type="Proteomes" id="UP000289738"/>
    </source>
</evidence>
<comment type="caution">
    <text evidence="1">The sequence shown here is derived from an EMBL/GenBank/DDBJ whole genome shotgun (WGS) entry which is preliminary data.</text>
</comment>